<sequence length="1067" mass="125092">MIPYRLQFSGIRDFLPSSLDLGGDGHVMITGPNGSDKSTLTFCMGAALYSSKVDIEGLKSRNLPPDQVWKAHVSVLFRNEGSMKIDEPAFIQFTIYIVQEPGQPIKREFIVQKGDHADEWESTTKYTSGDRYHNFSAYKKDLQFRYKIHPDLFYLIWYQQEVNQFAVMNSEERFRIFSEMHGIDHMQRNWEESIEKVKEAEETMRQAEQNMLFHKQNLSILKTALDRFIDNQRRLRSGAQQSLEALLSLELHYNNEIKMLKRSLEDLNGELEETKENSGLIFAQKEETIERLKQLEAETNKLNQIIDEVSERLEDKENENTKIVAEKESLEKELEDLMARKKRIERTEEQANLEFTRLTDELTKISEEQSLLEKEIDDKEQNRIVLINEKAKLEAQIVQDDIQEKDHLERLTRFGSSFSVEENISRLNQTIQENKDLLHETKREIDSLKDERMALQEDRNVSDRQKQSLDYFRERGIAAFPLRELIELDESAKVNDENLFNSIKYTVFFNGKTASPPNDLYHVPLMEIIPDRWRDHLPEIHLKVKNNIAENKYNHAVKALFWIGQFFKDNEPRIGNEILIDSRGIRGPQEKQAYILSQKAIQIRLQEISHQIHSLEDKADSLQKVIEEDTEDFQYLNSEIQKVKEAEAFMTNRHEREQRREKFTSYLEKEQTLNWTINELRTKSTGLMQTSAELTEQLKIVQKELDFYKELGASKEKYEKLQYVVKLEKETVQEIKSLNLKLDRLDSDLEKLSKSISRTKRKIDDKQQELEDIGREERDLNNQIQRYSNRLAINENELIQVIQELQDMQNLVPELYKEYTAQFTRDQPTSEEALKNQLQNGKVMFNGARSEDGIDPAAKENYDTAKSEYERLDHEFKQSKVLLEADKERTDKLKFALETTINMRVLEIQKRFTVYMGEFQFEGDIGWDSQEDKQGRTHFHLYIRARKEGHRGPMEDVSVKARGGKVGKGVSGGEESLSSLLFALALLQNIETAPGFIVLDEFDSALDEHRKSKVFDLYVNQLQRKLIILTPKTHEEEYINRFQKAFIVQHDPRVPRSKVTGLKMIVE</sequence>
<reference evidence="11" key="1">
    <citation type="journal article" date="2019" name="Int. J. Syst. Evol. Microbiol.">
        <title>The Global Catalogue of Microorganisms (GCM) 10K type strain sequencing project: providing services to taxonomists for standard genome sequencing and annotation.</title>
        <authorList>
            <consortium name="The Broad Institute Genomics Platform"/>
            <consortium name="The Broad Institute Genome Sequencing Center for Infectious Disease"/>
            <person name="Wu L."/>
            <person name="Ma J."/>
        </authorList>
    </citation>
    <scope>NUCLEOTIDE SEQUENCE [LARGE SCALE GENOMIC DNA]</scope>
    <source>
        <strain evidence="11">CGMCC 1.12376</strain>
    </source>
</reference>
<protein>
    <submittedName>
        <fullName evidence="10">Chromosome segregation protein SMC</fullName>
    </submittedName>
</protein>
<keyword evidence="4" id="KW-0227">DNA damage</keyword>
<keyword evidence="7" id="KW-0233">DNA recombination</keyword>
<dbReference type="Gene3D" id="3.40.50.300">
    <property type="entry name" value="P-loop containing nucleotide triphosphate hydrolases"/>
    <property type="match status" value="2"/>
</dbReference>
<feature type="coiled-coil region" evidence="9">
    <location>
        <begin position="183"/>
        <end position="217"/>
    </location>
</feature>
<comment type="subcellular location">
    <subcellularLocation>
        <location evidence="1">Chromosome</location>
    </subcellularLocation>
</comment>
<keyword evidence="11" id="KW-1185">Reference proteome</keyword>
<evidence type="ECO:0000256" key="4">
    <source>
        <dbReference type="ARBA" id="ARBA00022763"/>
    </source>
</evidence>
<evidence type="ECO:0000256" key="5">
    <source>
        <dbReference type="ARBA" id="ARBA00022840"/>
    </source>
</evidence>
<dbReference type="PANTHER" id="PTHR19306">
    <property type="entry name" value="STRUCTURAL MAINTENANCE OF CHROMOSOMES 5,6 SMC5, SMC6"/>
    <property type="match status" value="1"/>
</dbReference>
<keyword evidence="8" id="KW-0234">DNA repair</keyword>
<accession>A0ABW4HLN8</accession>
<proteinExistence type="predicted"/>
<dbReference type="InterPro" id="IPR027417">
    <property type="entry name" value="P-loop_NTPase"/>
</dbReference>
<keyword evidence="5" id="KW-0067">ATP-binding</keyword>
<feature type="coiled-coil region" evidence="9">
    <location>
        <begin position="250"/>
        <end position="396"/>
    </location>
</feature>
<evidence type="ECO:0000256" key="3">
    <source>
        <dbReference type="ARBA" id="ARBA00022741"/>
    </source>
</evidence>
<evidence type="ECO:0000313" key="11">
    <source>
        <dbReference type="Proteomes" id="UP001597221"/>
    </source>
</evidence>
<evidence type="ECO:0000313" key="10">
    <source>
        <dbReference type="EMBL" id="MFD1606105.1"/>
    </source>
</evidence>
<organism evidence="10 11">
    <name type="scientific">Oceanobacillus luteolus</name>
    <dbReference type="NCBI Taxonomy" id="1274358"/>
    <lineage>
        <taxon>Bacteria</taxon>
        <taxon>Bacillati</taxon>
        <taxon>Bacillota</taxon>
        <taxon>Bacilli</taxon>
        <taxon>Bacillales</taxon>
        <taxon>Bacillaceae</taxon>
        <taxon>Oceanobacillus</taxon>
    </lineage>
</organism>
<comment type="caution">
    <text evidence="10">The sequence shown here is derived from an EMBL/GenBank/DDBJ whole genome shotgun (WGS) entry which is preliminary data.</text>
</comment>
<keyword evidence="3" id="KW-0547">Nucleotide-binding</keyword>
<keyword evidence="2" id="KW-0158">Chromosome</keyword>
<dbReference type="CDD" id="cd00267">
    <property type="entry name" value="ABC_ATPase"/>
    <property type="match status" value="1"/>
</dbReference>
<evidence type="ECO:0000256" key="8">
    <source>
        <dbReference type="ARBA" id="ARBA00023204"/>
    </source>
</evidence>
<dbReference type="EMBL" id="JBHUDE010000002">
    <property type="protein sequence ID" value="MFD1606105.1"/>
    <property type="molecule type" value="Genomic_DNA"/>
</dbReference>
<keyword evidence="6 9" id="KW-0175">Coiled coil</keyword>
<evidence type="ECO:0000256" key="1">
    <source>
        <dbReference type="ARBA" id="ARBA00004286"/>
    </source>
</evidence>
<name>A0ABW4HLN8_9BACI</name>
<feature type="coiled-coil region" evidence="9">
    <location>
        <begin position="424"/>
        <end position="465"/>
    </location>
</feature>
<dbReference type="RefSeq" id="WP_379595467.1">
    <property type="nucleotide sequence ID" value="NZ_JBHUDE010000002.1"/>
</dbReference>
<feature type="coiled-coil region" evidence="9">
    <location>
        <begin position="691"/>
        <end position="811"/>
    </location>
</feature>
<evidence type="ECO:0000256" key="2">
    <source>
        <dbReference type="ARBA" id="ARBA00022454"/>
    </source>
</evidence>
<evidence type="ECO:0000256" key="9">
    <source>
        <dbReference type="SAM" id="Coils"/>
    </source>
</evidence>
<dbReference type="SUPFAM" id="SSF52540">
    <property type="entry name" value="P-loop containing nucleoside triphosphate hydrolases"/>
    <property type="match status" value="2"/>
</dbReference>
<gene>
    <name evidence="10" type="ORF">ACFSBH_00165</name>
</gene>
<evidence type="ECO:0000256" key="7">
    <source>
        <dbReference type="ARBA" id="ARBA00023172"/>
    </source>
</evidence>
<dbReference type="PANTHER" id="PTHR19306:SF6">
    <property type="entry name" value="STRUCTURAL MAINTENANCE OF CHROMOSOMES PROTEIN 6"/>
    <property type="match status" value="1"/>
</dbReference>
<dbReference type="Proteomes" id="UP001597221">
    <property type="component" value="Unassembled WGS sequence"/>
</dbReference>
<evidence type="ECO:0000256" key="6">
    <source>
        <dbReference type="ARBA" id="ARBA00023054"/>
    </source>
</evidence>
<feature type="coiled-coil region" evidence="9">
    <location>
        <begin position="598"/>
        <end position="632"/>
    </location>
</feature>